<gene>
    <name evidence="2" type="ORF">WG78_02190</name>
</gene>
<evidence type="ECO:0000259" key="1">
    <source>
        <dbReference type="Pfam" id="PF03372"/>
    </source>
</evidence>
<proteinExistence type="predicted"/>
<keyword evidence="3" id="KW-1185">Reference proteome</keyword>
<dbReference type="GO" id="GO:0003824">
    <property type="term" value="F:catalytic activity"/>
    <property type="evidence" value="ECO:0007669"/>
    <property type="project" value="InterPro"/>
</dbReference>
<name>A0A0N0GRH3_9NEIS</name>
<accession>A0A0N0GRH3</accession>
<organism evidence="2 3">
    <name type="scientific">Amantichitinum ursilacus</name>
    <dbReference type="NCBI Taxonomy" id="857265"/>
    <lineage>
        <taxon>Bacteria</taxon>
        <taxon>Pseudomonadati</taxon>
        <taxon>Pseudomonadota</taxon>
        <taxon>Betaproteobacteria</taxon>
        <taxon>Neisseriales</taxon>
        <taxon>Chitinibacteraceae</taxon>
        <taxon>Amantichitinum</taxon>
    </lineage>
</organism>
<dbReference type="OrthoDB" id="9793162at2"/>
<dbReference type="PATRIC" id="fig|857265.3.peg.457"/>
<dbReference type="RefSeq" id="WP_053936118.1">
    <property type="nucleotide sequence ID" value="NZ_LAQT01000001.1"/>
</dbReference>
<protein>
    <recommendedName>
        <fullName evidence="1">Endonuclease/exonuclease/phosphatase domain-containing protein</fullName>
    </recommendedName>
</protein>
<dbReference type="Pfam" id="PF03372">
    <property type="entry name" value="Exo_endo_phos"/>
    <property type="match status" value="1"/>
</dbReference>
<evidence type="ECO:0000313" key="3">
    <source>
        <dbReference type="Proteomes" id="UP000037939"/>
    </source>
</evidence>
<sequence>MAKTLKIASYNIHKGMSALNRRLVVHDVRKALEALEPDVVFLQEVQGSHERRAQQFTYWPESPQHEFLEHGDLKSVYGRNAVHKLGHHGNALLSRFPVVRWGNHDITLNRFEQRGLLHCVLDVPGWQQPLHAFCVHLNLLGRDRRKQLNKLVSQIHHEVPDDAPLVIAGDFNDWRREATHVLQHDVHVVEAFEALHGAPARSFPVKMPVLSLDRIYVRGFNIELANVLGGAPWTGLSDHAPLYTVLRKT</sequence>
<dbReference type="Proteomes" id="UP000037939">
    <property type="component" value="Unassembled WGS sequence"/>
</dbReference>
<dbReference type="GO" id="GO:0006506">
    <property type="term" value="P:GPI anchor biosynthetic process"/>
    <property type="evidence" value="ECO:0007669"/>
    <property type="project" value="TreeGrafter"/>
</dbReference>
<dbReference type="PANTHER" id="PTHR14859">
    <property type="entry name" value="CALCOFLUOR WHITE HYPERSENSITIVE PROTEIN PRECURSOR"/>
    <property type="match status" value="1"/>
</dbReference>
<dbReference type="Gene3D" id="3.60.10.10">
    <property type="entry name" value="Endonuclease/exonuclease/phosphatase"/>
    <property type="match status" value="1"/>
</dbReference>
<dbReference type="STRING" id="857265.WG78_02190"/>
<dbReference type="EMBL" id="LAQT01000001">
    <property type="protein sequence ID" value="KPC55429.1"/>
    <property type="molecule type" value="Genomic_DNA"/>
</dbReference>
<dbReference type="InterPro" id="IPR051916">
    <property type="entry name" value="GPI-anchor_lipid_remodeler"/>
</dbReference>
<dbReference type="GO" id="GO:0016020">
    <property type="term" value="C:membrane"/>
    <property type="evidence" value="ECO:0007669"/>
    <property type="project" value="GOC"/>
</dbReference>
<dbReference type="PANTHER" id="PTHR14859:SF1">
    <property type="entry name" value="PGAP2-INTERACTING PROTEIN"/>
    <property type="match status" value="1"/>
</dbReference>
<dbReference type="SUPFAM" id="SSF56219">
    <property type="entry name" value="DNase I-like"/>
    <property type="match status" value="1"/>
</dbReference>
<feature type="domain" description="Endonuclease/exonuclease/phosphatase" evidence="1">
    <location>
        <begin position="8"/>
        <end position="239"/>
    </location>
</feature>
<evidence type="ECO:0000313" key="2">
    <source>
        <dbReference type="EMBL" id="KPC55429.1"/>
    </source>
</evidence>
<dbReference type="AlphaFoldDB" id="A0A0N0GRH3"/>
<dbReference type="InterPro" id="IPR005135">
    <property type="entry name" value="Endo/exonuclease/phosphatase"/>
</dbReference>
<reference evidence="2 3" key="1">
    <citation type="submission" date="2015-07" db="EMBL/GenBank/DDBJ databases">
        <title>Draft genome sequence of the Amantichitinum ursilacus IGB-41, a new chitin-degrading bacterium.</title>
        <authorList>
            <person name="Kirstahler P."/>
            <person name="Guenther M."/>
            <person name="Grumaz C."/>
            <person name="Rupp S."/>
            <person name="Zibek S."/>
            <person name="Sohn K."/>
        </authorList>
    </citation>
    <scope>NUCLEOTIDE SEQUENCE [LARGE SCALE GENOMIC DNA]</scope>
    <source>
        <strain evidence="2 3">IGB-41</strain>
    </source>
</reference>
<comment type="caution">
    <text evidence="2">The sequence shown here is derived from an EMBL/GenBank/DDBJ whole genome shotgun (WGS) entry which is preliminary data.</text>
</comment>
<dbReference type="InterPro" id="IPR036691">
    <property type="entry name" value="Endo/exonu/phosph_ase_sf"/>
</dbReference>